<evidence type="ECO:0000256" key="1">
    <source>
        <dbReference type="SAM" id="MobiDB-lite"/>
    </source>
</evidence>
<organism evidence="2 3">
    <name type="scientific">Cymbomonas tetramitiformis</name>
    <dbReference type="NCBI Taxonomy" id="36881"/>
    <lineage>
        <taxon>Eukaryota</taxon>
        <taxon>Viridiplantae</taxon>
        <taxon>Chlorophyta</taxon>
        <taxon>Pyramimonadophyceae</taxon>
        <taxon>Pyramimonadales</taxon>
        <taxon>Pyramimonadaceae</taxon>
        <taxon>Cymbomonas</taxon>
    </lineage>
</organism>
<gene>
    <name evidence="2" type="ORF">CYMTET_55817</name>
</gene>
<sequence length="160" mass="16851">MGRRVYRIETDAHCRGNLWVTAAAGGAAPARNVPAGQGQTPAAMRTKAAEQRMEQGREKVINAVAVVVFGMKLAVLVRQGGEHGKLWCGLDGLVDDNSSKANPETVRARVADAFCVKAQALQCAAPIVRVDMSGRLLVERQSSGAAKDRGEGRSLGTALA</sequence>
<accession>A0AAE0BCJ0</accession>
<evidence type="ECO:0000313" key="2">
    <source>
        <dbReference type="EMBL" id="KAK3233912.1"/>
    </source>
</evidence>
<dbReference type="AlphaFoldDB" id="A0AAE0BCJ0"/>
<dbReference type="Proteomes" id="UP001190700">
    <property type="component" value="Unassembled WGS sequence"/>
</dbReference>
<protein>
    <submittedName>
        <fullName evidence="2">Uncharacterized protein</fullName>
    </submittedName>
</protein>
<evidence type="ECO:0000313" key="3">
    <source>
        <dbReference type="Proteomes" id="UP001190700"/>
    </source>
</evidence>
<dbReference type="EMBL" id="LGRX02035606">
    <property type="protein sequence ID" value="KAK3233912.1"/>
    <property type="molecule type" value="Genomic_DNA"/>
</dbReference>
<comment type="caution">
    <text evidence="2">The sequence shown here is derived from an EMBL/GenBank/DDBJ whole genome shotgun (WGS) entry which is preliminary data.</text>
</comment>
<proteinExistence type="predicted"/>
<keyword evidence="3" id="KW-1185">Reference proteome</keyword>
<reference evidence="2 3" key="1">
    <citation type="journal article" date="2015" name="Genome Biol. Evol.">
        <title>Comparative Genomics of a Bacterivorous Green Alga Reveals Evolutionary Causalities and Consequences of Phago-Mixotrophic Mode of Nutrition.</title>
        <authorList>
            <person name="Burns J.A."/>
            <person name="Paasch A."/>
            <person name="Narechania A."/>
            <person name="Kim E."/>
        </authorList>
    </citation>
    <scope>NUCLEOTIDE SEQUENCE [LARGE SCALE GENOMIC DNA]</scope>
    <source>
        <strain evidence="2 3">PLY_AMNH</strain>
    </source>
</reference>
<feature type="region of interest" description="Disordered" evidence="1">
    <location>
        <begin position="141"/>
        <end position="160"/>
    </location>
</feature>
<name>A0AAE0BCJ0_9CHLO</name>